<dbReference type="EMBL" id="JABWDY010006395">
    <property type="protein sequence ID" value="KAF5203724.1"/>
    <property type="molecule type" value="Genomic_DNA"/>
</dbReference>
<evidence type="ECO:0000313" key="1">
    <source>
        <dbReference type="EMBL" id="KAF5203724.1"/>
    </source>
</evidence>
<gene>
    <name evidence="1" type="ORF">FRX31_006689</name>
</gene>
<dbReference type="SUPFAM" id="SSF54928">
    <property type="entry name" value="RNA-binding domain, RBD"/>
    <property type="match status" value="1"/>
</dbReference>
<reference evidence="1 2" key="1">
    <citation type="submission" date="2020-06" db="EMBL/GenBank/DDBJ databases">
        <title>Transcriptomic and genomic resources for Thalictrum thalictroides and T. hernandezii: Facilitating candidate gene discovery in an emerging model plant lineage.</title>
        <authorList>
            <person name="Arias T."/>
            <person name="Riano-Pachon D.M."/>
            <person name="Di Stilio V.S."/>
        </authorList>
    </citation>
    <scope>NUCLEOTIDE SEQUENCE [LARGE SCALE GENOMIC DNA]</scope>
    <source>
        <strain evidence="2">cv. WT478/WT964</strain>
        <tissue evidence="1">Leaves</tissue>
    </source>
</reference>
<dbReference type="OrthoDB" id="3800936at2759"/>
<proteinExistence type="predicted"/>
<name>A0A7J6X227_THATH</name>
<dbReference type="InterPro" id="IPR035979">
    <property type="entry name" value="RBD_domain_sf"/>
</dbReference>
<dbReference type="GO" id="GO:0003676">
    <property type="term" value="F:nucleic acid binding"/>
    <property type="evidence" value="ECO:0007669"/>
    <property type="project" value="InterPro"/>
</dbReference>
<comment type="caution">
    <text evidence="1">The sequence shown here is derived from an EMBL/GenBank/DDBJ whole genome shotgun (WGS) entry which is preliminary data.</text>
</comment>
<keyword evidence="2" id="KW-1185">Reference proteome</keyword>
<dbReference type="Proteomes" id="UP000554482">
    <property type="component" value="Unassembled WGS sequence"/>
</dbReference>
<organism evidence="1 2">
    <name type="scientific">Thalictrum thalictroides</name>
    <name type="common">Rue-anemone</name>
    <name type="synonym">Anemone thalictroides</name>
    <dbReference type="NCBI Taxonomy" id="46969"/>
    <lineage>
        <taxon>Eukaryota</taxon>
        <taxon>Viridiplantae</taxon>
        <taxon>Streptophyta</taxon>
        <taxon>Embryophyta</taxon>
        <taxon>Tracheophyta</taxon>
        <taxon>Spermatophyta</taxon>
        <taxon>Magnoliopsida</taxon>
        <taxon>Ranunculales</taxon>
        <taxon>Ranunculaceae</taxon>
        <taxon>Thalictroideae</taxon>
        <taxon>Thalictrum</taxon>
    </lineage>
</organism>
<evidence type="ECO:0008006" key="3">
    <source>
        <dbReference type="Google" id="ProtNLM"/>
    </source>
</evidence>
<accession>A0A7J6X227</accession>
<dbReference type="AlphaFoldDB" id="A0A7J6X227"/>
<protein>
    <recommendedName>
        <fullName evidence="3">RRM domain-containing protein</fullName>
    </recommendedName>
</protein>
<evidence type="ECO:0000313" key="2">
    <source>
        <dbReference type="Proteomes" id="UP000554482"/>
    </source>
</evidence>
<sequence>MAVSLIPVLCRALEHLAKFLRRNFSRATLYRWKKNAFLGASSIVFTRAKRKDFGFVSFDTHDNAVICAESINNAELGDGDNKGMLLFMYSGELPDLLELIIAQTLNAHLPYWCNIS</sequence>